<evidence type="ECO:0000313" key="1">
    <source>
        <dbReference type="EMBL" id="PSJ51747.1"/>
    </source>
</evidence>
<proteinExistence type="predicted"/>
<protein>
    <submittedName>
        <fullName evidence="1">Uncharacterized protein</fullName>
    </submittedName>
</protein>
<keyword evidence="2" id="KW-1185">Reference proteome</keyword>
<reference evidence="1 2" key="1">
    <citation type="submission" date="2018-03" db="EMBL/GenBank/DDBJ databases">
        <title>The draft genome of Mesorhizobium sp. 6GN-30.</title>
        <authorList>
            <person name="Liu L."/>
            <person name="Li L."/>
            <person name="Wang T."/>
            <person name="Zhang X."/>
            <person name="Liang L."/>
        </authorList>
    </citation>
    <scope>NUCLEOTIDE SEQUENCE [LARGE SCALE GENOMIC DNA]</scope>
    <source>
        <strain evidence="1 2">6GN30</strain>
    </source>
</reference>
<comment type="caution">
    <text evidence="1">The sequence shown here is derived from an EMBL/GenBank/DDBJ whole genome shotgun (WGS) entry which is preliminary data.</text>
</comment>
<gene>
    <name evidence="1" type="ORF">C7I84_27110</name>
</gene>
<name>A0A2P7RNE6_9HYPH</name>
<dbReference type="EMBL" id="PXYK01000040">
    <property type="protein sequence ID" value="PSJ51747.1"/>
    <property type="molecule type" value="Genomic_DNA"/>
</dbReference>
<dbReference type="AlphaFoldDB" id="A0A2P7RNE6"/>
<accession>A0A2P7RNE6</accession>
<organism evidence="1 2">
    <name type="scientific">Kumtagia ephedrae</name>
    <dbReference type="NCBI Taxonomy" id="2116701"/>
    <lineage>
        <taxon>Bacteria</taxon>
        <taxon>Pseudomonadati</taxon>
        <taxon>Pseudomonadota</taxon>
        <taxon>Alphaproteobacteria</taxon>
        <taxon>Hyphomicrobiales</taxon>
        <taxon>Phyllobacteriaceae</taxon>
        <taxon>Kumtagia</taxon>
    </lineage>
</organism>
<evidence type="ECO:0000313" key="2">
    <source>
        <dbReference type="Proteomes" id="UP000241229"/>
    </source>
</evidence>
<dbReference type="Proteomes" id="UP000241229">
    <property type="component" value="Unassembled WGS sequence"/>
</dbReference>
<sequence>MAASKSTFGYSALLWSVELLLKVSRNAEARQLLTWITAQRQADRRLLSLVSRAWKGTESDKRITDLRLAHLNNLIELPLRKRNYPRLLYLAARYEVIGKNMPVTVGDLLARQLVSDAGRVRLRDASAAALKKMPNSTFLLYLNAVTTAKAGDPASASAMLSDKLRALSAQPTRSAAESKAVKRQFDTLSGTWRVVDLIAREEMLWLDNERGSSYATLALEDSFAREGTDNQSASLNFKEPLLQARDEERYLNSCLADFNASPALVVKLKTIKEMLRHATRRQLSYHHAYGVAHRCYDEVQEGIDRVLASAEADYPEDKHRKLAIQTLNLALELCIKLRRAPETEKLKTKLLEIVRWQSFEPFRWQALPTLVSENLDVWKPVTLKLRREIKGLPSSEGELKAFLRWAMLCREFEDAEKVFRKLKPALQGSPAALYFVNILQRQSRFTDALHLIKRVHAYMLAKPSSLTPFNHWNLVRRYGELDFLRKTSNFYLKEKQPRNPVGVMLLAARNIDQLRKYPLVVLMMLKRRGWAVIPLVEGLLPRELTGNPRIDVLHGCITLENSFRPEAEWQLPALEGFKAEPQKGILRWGNIDLSHSMMEDARIGRRAFNIDLTCPSLSTYLDGLCLWTQRYAKAAAYARAHFSTMGLRCGFMTLFNSRLPESLFRSYCDEFGDPDTFFCLHTANGYENYFKNFQTSISTRCVIRNVTKHRHVRASSMPIPEFFESYYQLHKKNIADVLTRIEAVASIRRTTAGQSNPDPAVEACEKRIMEWRAKGGKVVCLLGRVVCDSAVPFDGGPAHKDLSDWLNHSIEAVRDTDTLLLIKPHPHELNESIGTYLNEYFVDLIKVDIPDNVIILGHRWFDIQSLKRFVDLGLLYNGTAAVEMALLEIPTVLCGHFGPIDYPLGHLVPTGRRQYENMLRFKSRAKAAPDMRARAAIWLHYMSMSGFILDYRYHARPMTNKVVYPPYWIDEDMQSYVKHGDAQASILAKRAIGILDEPRI</sequence>